<organism evidence="2 3">
    <name type="scientific">Mannheimia pernigra</name>
    <dbReference type="NCBI Taxonomy" id="111844"/>
    <lineage>
        <taxon>Bacteria</taxon>
        <taxon>Pseudomonadati</taxon>
        <taxon>Pseudomonadota</taxon>
        <taxon>Gammaproteobacteria</taxon>
        <taxon>Pasteurellales</taxon>
        <taxon>Pasteurellaceae</taxon>
        <taxon>Mannheimia</taxon>
    </lineage>
</organism>
<feature type="region of interest" description="Disordered" evidence="1">
    <location>
        <begin position="140"/>
        <end position="174"/>
    </location>
</feature>
<dbReference type="Proteomes" id="UP000509660">
    <property type="component" value="Chromosome"/>
</dbReference>
<feature type="region of interest" description="Disordered" evidence="1">
    <location>
        <begin position="1"/>
        <end position="25"/>
    </location>
</feature>
<name>A0A7D5IU71_9PAST</name>
<dbReference type="RefSeq" id="WP_176809302.1">
    <property type="nucleotide sequence ID" value="NZ_CP055306.1"/>
</dbReference>
<keyword evidence="3" id="KW-1185">Reference proteome</keyword>
<dbReference type="AlphaFoldDB" id="A0A7D5IU71"/>
<evidence type="ECO:0000313" key="3">
    <source>
        <dbReference type="Proteomes" id="UP000509660"/>
    </source>
</evidence>
<feature type="compositionally biased region" description="Basic and acidic residues" evidence="1">
    <location>
        <begin position="158"/>
        <end position="174"/>
    </location>
</feature>
<gene>
    <name evidence="2" type="ORF">HV559_00805</name>
</gene>
<sequence>MLVDNDAKKTTGHNTHQDNDGKPIEGVDRIETFGLNDKGQTLRVEYDNTGNGKTNSKSYLVLDQYARAVARYTDNDNTEGTGKTIKVTIDGKEVELKGVDSYETYKHNANGQTIQIDRNTNAEGAAEEVVHIERDEYGREKGRYYDLDNNAKTGSGNKDQKGQEDQDDAKKLNDGRTLKGVDRYETYEYNELGQAIQINKNFDGKGEFDEIEYRDVDKASGQVKGAYYNRDNDIKDGKALEKKTGETIKLDDGKRTLEGIDNFTTYERDGQNRVITEKFNLDAKGGDDRVYHYELDANGNRIGEYQNLDNDTTLTLDSKKQVTGTEHTLKDGRKITGIERVYLKEYDANNHLIKQEQNLDGKDHAENVSYYVRDALGREVARYDNTNNDRFSNGKENKTGSSHQIKLNGETVTVEGIDRIIKNTFNAYNKAEKTEINNTGEAGDDKFTNITERVYNGRNQLESDVSKVKTEGGEFVQSSANKYTYDNYDRVATRSFDTNLTKQGFERVDTYHRDVYGRVVRQDNNFTGDELLINGYSTHRLDLYGREVVRRIFDSQDRLTQKQELKHDIYDRVIKRTSYTNEDTINLSHITTHDEYGRTVTIGADNNLNGKFDLGDTWRTHFYNNQGLVEKAIDRIKDGTDRVTIYHYDELNRIDSTFWDQNNNGKFDGDDVKHINTYHGQANDQDTITRFFAKDETTPVKIEKFIYLNAGEAGQKLGMLHAWNGKDFTDLAYNVWGSVVSSTEDYTTENWHRFFDKVGGHIQVINMSDARAKTEITLDNDVLRKITTGSELRIAGDSTDVVNLKNSHEFKKLDETKKVSNQEYNQYTTQVDGHDYTLLIDTDITTNLLP</sequence>
<evidence type="ECO:0000256" key="1">
    <source>
        <dbReference type="SAM" id="MobiDB-lite"/>
    </source>
</evidence>
<protein>
    <submittedName>
        <fullName evidence="2">Uncharacterized protein</fullName>
    </submittedName>
</protein>
<dbReference type="EMBL" id="CP055306">
    <property type="protein sequence ID" value="QLB39538.1"/>
    <property type="molecule type" value="Genomic_DNA"/>
</dbReference>
<accession>A0A7D5IU71</accession>
<proteinExistence type="predicted"/>
<evidence type="ECO:0000313" key="2">
    <source>
        <dbReference type="EMBL" id="QLB39538.1"/>
    </source>
</evidence>
<reference evidence="2 3" key="1">
    <citation type="submission" date="2020-06" db="EMBL/GenBank/DDBJ databases">
        <title>Mannheimia pernigra sp. nov. isolated from bovine respiratory tract.</title>
        <authorList>
            <person name="Kuhnert P."/>
            <person name="Akarsu-Egger H."/>
        </authorList>
    </citation>
    <scope>NUCLEOTIDE SEQUENCE [LARGE SCALE GENOMIC DNA]</scope>
    <source>
        <strain evidence="2 3">BNO311</strain>
    </source>
</reference>